<protein>
    <submittedName>
        <fullName evidence="8">Hydroxyacid dehydrogenase</fullName>
    </submittedName>
</protein>
<dbReference type="PANTHER" id="PTHR42789:SF1">
    <property type="entry name" value="D-ISOMER SPECIFIC 2-HYDROXYACID DEHYDROGENASE FAMILY PROTEIN (AFU_ORTHOLOGUE AFUA_6G10090)"/>
    <property type="match status" value="1"/>
</dbReference>
<dbReference type="SUPFAM" id="SSF51735">
    <property type="entry name" value="NAD(P)-binding Rossmann-fold domains"/>
    <property type="match status" value="1"/>
</dbReference>
<evidence type="ECO:0000256" key="4">
    <source>
        <dbReference type="ARBA" id="ARBA00023027"/>
    </source>
</evidence>
<feature type="domain" description="D-isomer specific 2-hydroxyacid dehydrogenase catalytic" evidence="6">
    <location>
        <begin position="29"/>
        <end position="312"/>
    </location>
</feature>
<evidence type="ECO:0000313" key="8">
    <source>
        <dbReference type="EMBL" id="TVX96252.1"/>
    </source>
</evidence>
<evidence type="ECO:0000313" key="9">
    <source>
        <dbReference type="Proteomes" id="UP000316330"/>
    </source>
</evidence>
<keyword evidence="2" id="KW-0028">Amino-acid biosynthesis</keyword>
<keyword evidence="3 5" id="KW-0560">Oxidoreductase</keyword>
<dbReference type="Gene3D" id="3.40.50.720">
    <property type="entry name" value="NAD(P)-binding Rossmann-like Domain"/>
    <property type="match status" value="2"/>
</dbReference>
<dbReference type="OrthoDB" id="9805416at2"/>
<reference evidence="8 9" key="1">
    <citation type="submission" date="2019-07" db="EMBL/GenBank/DDBJ databases">
        <authorList>
            <person name="Kim J."/>
        </authorList>
    </citation>
    <scope>NUCLEOTIDE SEQUENCE [LARGE SCALE GENOMIC DNA]</scope>
    <source>
        <strain evidence="8 9">G13</strain>
    </source>
</reference>
<keyword evidence="9" id="KW-1185">Reference proteome</keyword>
<dbReference type="GO" id="GO:0016616">
    <property type="term" value="F:oxidoreductase activity, acting on the CH-OH group of donors, NAD or NADP as acceptor"/>
    <property type="evidence" value="ECO:0007669"/>
    <property type="project" value="InterPro"/>
</dbReference>
<dbReference type="CDD" id="cd12172">
    <property type="entry name" value="PGDH_like_2"/>
    <property type="match status" value="1"/>
</dbReference>
<evidence type="ECO:0000256" key="3">
    <source>
        <dbReference type="ARBA" id="ARBA00023002"/>
    </source>
</evidence>
<dbReference type="InterPro" id="IPR029752">
    <property type="entry name" value="D-isomer_DH_CS1"/>
</dbReference>
<dbReference type="GO" id="GO:0051287">
    <property type="term" value="F:NAD binding"/>
    <property type="evidence" value="ECO:0007669"/>
    <property type="project" value="InterPro"/>
</dbReference>
<gene>
    <name evidence="8" type="ORF">FPZ45_21325</name>
</gene>
<dbReference type="PROSITE" id="PS00065">
    <property type="entry name" value="D_2_HYDROXYACID_DH_1"/>
    <property type="match status" value="1"/>
</dbReference>
<comment type="similarity">
    <text evidence="1 5">Belongs to the D-isomer specific 2-hydroxyacid dehydrogenase family.</text>
</comment>
<dbReference type="InterPro" id="IPR050857">
    <property type="entry name" value="D-2-hydroxyacid_DH"/>
</dbReference>
<dbReference type="PANTHER" id="PTHR42789">
    <property type="entry name" value="D-ISOMER SPECIFIC 2-HYDROXYACID DEHYDROGENASE FAMILY PROTEIN (AFU_ORTHOLOGUE AFUA_6G10090)"/>
    <property type="match status" value="1"/>
</dbReference>
<evidence type="ECO:0000256" key="2">
    <source>
        <dbReference type="ARBA" id="ARBA00022605"/>
    </source>
</evidence>
<sequence>MNRGRRAMPNVVITPRSYGVYSPDIWKDWKDAGFEVIAEPGPLPEERLAELLAEADALLVGTDVVSRHVLERSPTLKVIAKYGVGVDNIAVDYAKERGISVFNTPGVNTEAVADYAFGLILSLARNIPGSHADLMDGKWKKAVGREIWSKTIGILGLGSIGKALARRAKGFNMQVLAYDLYPDHKFANEHGVMFADFETVIRSSDVISVHLALTPDTRHLIGAKELEWMKEETLLINTARGGIVDEDALFEALSRNRIAGAALDVFQVEPPIASPLRKLNNVILTPHNASASVEAIKRMTEQSTEQIMRFYSHK</sequence>
<dbReference type="EMBL" id="VNJJ01000017">
    <property type="protein sequence ID" value="TVX96252.1"/>
    <property type="molecule type" value="Genomic_DNA"/>
</dbReference>
<organism evidence="8 9">
    <name type="scientific">Cohnella terricola</name>
    <dbReference type="NCBI Taxonomy" id="1289167"/>
    <lineage>
        <taxon>Bacteria</taxon>
        <taxon>Bacillati</taxon>
        <taxon>Bacillota</taxon>
        <taxon>Bacilli</taxon>
        <taxon>Bacillales</taxon>
        <taxon>Paenibacillaceae</taxon>
        <taxon>Cohnella</taxon>
    </lineage>
</organism>
<dbReference type="Proteomes" id="UP000316330">
    <property type="component" value="Unassembled WGS sequence"/>
</dbReference>
<evidence type="ECO:0000259" key="7">
    <source>
        <dbReference type="Pfam" id="PF02826"/>
    </source>
</evidence>
<dbReference type="Pfam" id="PF00389">
    <property type="entry name" value="2-Hacid_dh"/>
    <property type="match status" value="1"/>
</dbReference>
<dbReference type="InterPro" id="IPR006139">
    <property type="entry name" value="D-isomer_2_OHA_DH_cat_dom"/>
</dbReference>
<dbReference type="GO" id="GO:0008652">
    <property type="term" value="P:amino acid biosynthetic process"/>
    <property type="evidence" value="ECO:0007669"/>
    <property type="project" value="UniProtKB-KW"/>
</dbReference>
<evidence type="ECO:0000256" key="1">
    <source>
        <dbReference type="ARBA" id="ARBA00005854"/>
    </source>
</evidence>
<dbReference type="InterPro" id="IPR036291">
    <property type="entry name" value="NAD(P)-bd_dom_sf"/>
</dbReference>
<dbReference type="FunFam" id="3.40.50.720:FF:000203">
    <property type="entry name" value="D-3-phosphoglycerate dehydrogenase (SerA)"/>
    <property type="match status" value="1"/>
</dbReference>
<evidence type="ECO:0000259" key="6">
    <source>
        <dbReference type="Pfam" id="PF00389"/>
    </source>
</evidence>
<keyword evidence="4" id="KW-0520">NAD</keyword>
<evidence type="ECO:0000256" key="5">
    <source>
        <dbReference type="RuleBase" id="RU003719"/>
    </source>
</evidence>
<dbReference type="SUPFAM" id="SSF52283">
    <property type="entry name" value="Formate/glycerate dehydrogenase catalytic domain-like"/>
    <property type="match status" value="1"/>
</dbReference>
<dbReference type="Pfam" id="PF02826">
    <property type="entry name" value="2-Hacid_dh_C"/>
    <property type="match status" value="1"/>
</dbReference>
<accession>A0A559J8Q7</accession>
<feature type="domain" description="D-isomer specific 2-hydroxyacid dehydrogenase NAD-binding" evidence="7">
    <location>
        <begin position="117"/>
        <end position="289"/>
    </location>
</feature>
<dbReference type="AlphaFoldDB" id="A0A559J8Q7"/>
<name>A0A559J8Q7_9BACL</name>
<proteinExistence type="inferred from homology"/>
<dbReference type="InterPro" id="IPR006140">
    <property type="entry name" value="D-isomer_DH_NAD-bd"/>
</dbReference>
<comment type="caution">
    <text evidence="8">The sequence shown here is derived from an EMBL/GenBank/DDBJ whole genome shotgun (WGS) entry which is preliminary data.</text>
</comment>